<comment type="caution">
    <text evidence="6">The sequence shown here is derived from an EMBL/GenBank/DDBJ whole genome shotgun (WGS) entry which is preliminary data.</text>
</comment>
<dbReference type="PROSITE" id="PS01096">
    <property type="entry name" value="PPIC_PPIASE_1"/>
    <property type="match status" value="1"/>
</dbReference>
<evidence type="ECO:0000256" key="3">
    <source>
        <dbReference type="SAM" id="MobiDB-lite"/>
    </source>
</evidence>
<keyword evidence="1 2" id="KW-0413">Isomerase</keyword>
<name>A0A813GN28_POLGL</name>
<dbReference type="Gene3D" id="3.10.50.40">
    <property type="match status" value="1"/>
</dbReference>
<dbReference type="EC" id="5.2.1.8" evidence="2"/>
<evidence type="ECO:0000259" key="5">
    <source>
        <dbReference type="PROSITE" id="PS50198"/>
    </source>
</evidence>
<dbReference type="AlphaFoldDB" id="A0A813GN28"/>
<protein>
    <recommendedName>
        <fullName evidence="2">Peptidyl-prolyl cis-trans isomerase</fullName>
        <ecNumber evidence="2">5.2.1.8</ecNumber>
    </recommendedName>
</protein>
<dbReference type="InterPro" id="IPR046357">
    <property type="entry name" value="PPIase_dom_sf"/>
</dbReference>
<feature type="region of interest" description="Disordered" evidence="3">
    <location>
        <begin position="193"/>
        <end position="217"/>
    </location>
</feature>
<dbReference type="Proteomes" id="UP000654075">
    <property type="component" value="Unassembled WGS sequence"/>
</dbReference>
<organism evidence="6 7">
    <name type="scientific">Polarella glacialis</name>
    <name type="common">Dinoflagellate</name>
    <dbReference type="NCBI Taxonomy" id="89957"/>
    <lineage>
        <taxon>Eukaryota</taxon>
        <taxon>Sar</taxon>
        <taxon>Alveolata</taxon>
        <taxon>Dinophyceae</taxon>
        <taxon>Suessiales</taxon>
        <taxon>Suessiaceae</taxon>
        <taxon>Polarella</taxon>
    </lineage>
</organism>
<evidence type="ECO:0000313" key="7">
    <source>
        <dbReference type="Proteomes" id="UP000654075"/>
    </source>
</evidence>
<keyword evidence="4" id="KW-1133">Transmembrane helix</keyword>
<keyword evidence="7" id="KW-1185">Reference proteome</keyword>
<reference evidence="6" key="1">
    <citation type="submission" date="2021-02" db="EMBL/GenBank/DDBJ databases">
        <authorList>
            <person name="Dougan E. K."/>
            <person name="Rhodes N."/>
            <person name="Thang M."/>
            <person name="Chan C."/>
        </authorList>
    </citation>
    <scope>NUCLEOTIDE SEQUENCE</scope>
</reference>
<sequence length="217" mass="24049">MADVVVDEFIEDTMMYAPSDPRIHEVTIREGVRQAKKTDLILKQVFFQLGTAKFTGGHIFILLITLFIIGVTIFSVRYNQSQGGKSVSARHIVMRSEAELVLARKRIEEGESFAKVAKALSCCPTSASMGGELGCISPGTLDLAMERVLFNPNVRVGGGGGLLDWQMFSAAAQAEQHLNDQLQDMQKQQEAYVRRKRADEQKSNRRQGLGGSARTWK</sequence>
<proteinExistence type="predicted"/>
<feature type="transmembrane region" description="Helical" evidence="4">
    <location>
        <begin position="57"/>
        <end position="76"/>
    </location>
</feature>
<keyword evidence="4" id="KW-0472">Membrane</keyword>
<dbReference type="GO" id="GO:0003755">
    <property type="term" value="F:peptidyl-prolyl cis-trans isomerase activity"/>
    <property type="evidence" value="ECO:0007669"/>
    <property type="project" value="UniProtKB-UniRule"/>
</dbReference>
<keyword evidence="4" id="KW-0812">Transmembrane</keyword>
<keyword evidence="1 2" id="KW-0697">Rotamase</keyword>
<evidence type="ECO:0000313" key="6">
    <source>
        <dbReference type="EMBL" id="CAE8628425.1"/>
    </source>
</evidence>
<comment type="catalytic activity">
    <reaction evidence="2">
        <text>[protein]-peptidylproline (omega=180) = [protein]-peptidylproline (omega=0)</text>
        <dbReference type="Rhea" id="RHEA:16237"/>
        <dbReference type="Rhea" id="RHEA-COMP:10747"/>
        <dbReference type="Rhea" id="RHEA-COMP:10748"/>
        <dbReference type="ChEBI" id="CHEBI:83833"/>
        <dbReference type="ChEBI" id="CHEBI:83834"/>
        <dbReference type="EC" id="5.2.1.8"/>
    </reaction>
</comment>
<dbReference type="InterPro" id="IPR000297">
    <property type="entry name" value="PPIase_PpiC"/>
</dbReference>
<gene>
    <name evidence="6" type="ORF">PGLA1383_LOCUS45067</name>
</gene>
<dbReference type="Pfam" id="PF00639">
    <property type="entry name" value="Rotamase"/>
    <property type="match status" value="1"/>
</dbReference>
<dbReference type="PROSITE" id="PS50198">
    <property type="entry name" value="PPIC_PPIASE_2"/>
    <property type="match status" value="1"/>
</dbReference>
<evidence type="ECO:0000256" key="2">
    <source>
        <dbReference type="RuleBase" id="RU363014"/>
    </source>
</evidence>
<evidence type="ECO:0000256" key="1">
    <source>
        <dbReference type="PROSITE-ProRule" id="PRU00278"/>
    </source>
</evidence>
<evidence type="ECO:0000256" key="4">
    <source>
        <dbReference type="SAM" id="Phobius"/>
    </source>
</evidence>
<dbReference type="SUPFAM" id="SSF54534">
    <property type="entry name" value="FKBP-like"/>
    <property type="match status" value="1"/>
</dbReference>
<dbReference type="InterPro" id="IPR023058">
    <property type="entry name" value="PPIase_PpiC_CS"/>
</dbReference>
<dbReference type="EMBL" id="CAJNNV010029395">
    <property type="protein sequence ID" value="CAE8628425.1"/>
    <property type="molecule type" value="Genomic_DNA"/>
</dbReference>
<feature type="domain" description="PpiC" evidence="5">
    <location>
        <begin position="84"/>
        <end position="151"/>
    </location>
</feature>
<accession>A0A813GN28</accession>